<name>A0A0E3WWE5_METBA</name>
<reference evidence="1" key="1">
    <citation type="submission" date="2014-07" db="EMBL/GenBank/DDBJ databases">
        <title>Methanogenic archaea and the global carbon cycle.</title>
        <authorList>
            <person name="Henriksen J.R."/>
            <person name="Luke J."/>
            <person name="Reinhart S."/>
            <person name="Benedict M.N."/>
            <person name="Youngblut N.D."/>
            <person name="Metcalf M.E."/>
            <person name="Whitaker R.J."/>
            <person name="Metcalf W.W."/>
        </authorList>
    </citation>
    <scope>NUCLEOTIDE SEQUENCE [LARGE SCALE GENOMIC DNA]</scope>
    <source>
        <strain evidence="1">3</strain>
    </source>
</reference>
<sequence>MSSCFSGENCLSNETLAYKRQTRKIRQKGEMSTPTFIPEFKQAELPCIGVEQLHPIVMKRSASVLTIDSRD</sequence>
<accession>A0A0E3WWE5</accession>
<protein>
    <submittedName>
        <fullName evidence="1">Uncharacterized protein</fullName>
    </submittedName>
</protein>
<dbReference type="KEGG" id="mbak:MSBR3_1321"/>
<dbReference type="HOGENOM" id="CLU_2730335_0_0_2"/>
<organism evidence="1 2">
    <name type="scientific">Methanosarcina barkeri 3</name>
    <dbReference type="NCBI Taxonomy" id="1434107"/>
    <lineage>
        <taxon>Archaea</taxon>
        <taxon>Methanobacteriati</taxon>
        <taxon>Methanobacteriota</taxon>
        <taxon>Stenosarchaea group</taxon>
        <taxon>Methanomicrobia</taxon>
        <taxon>Methanosarcinales</taxon>
        <taxon>Methanosarcinaceae</taxon>
        <taxon>Methanosarcina</taxon>
    </lineage>
</organism>
<dbReference type="AlphaFoldDB" id="A0A0E3WWE5"/>
<dbReference type="PATRIC" id="fig|1434107.4.peg.1728"/>
<evidence type="ECO:0000313" key="1">
    <source>
        <dbReference type="EMBL" id="AKB81899.1"/>
    </source>
</evidence>
<evidence type="ECO:0000313" key="2">
    <source>
        <dbReference type="Proteomes" id="UP000033066"/>
    </source>
</evidence>
<keyword evidence="2" id="KW-1185">Reference proteome</keyword>
<dbReference type="Proteomes" id="UP000033066">
    <property type="component" value="Chromosome"/>
</dbReference>
<proteinExistence type="predicted"/>
<gene>
    <name evidence="1" type="ORF">MSBR3_1321</name>
</gene>
<dbReference type="EMBL" id="CP009517">
    <property type="protein sequence ID" value="AKB81899.1"/>
    <property type="molecule type" value="Genomic_DNA"/>
</dbReference>